<evidence type="ECO:0000256" key="5">
    <source>
        <dbReference type="ARBA" id="ARBA00023136"/>
    </source>
</evidence>
<accession>A0A5N6JWF6</accession>
<evidence type="ECO:0000256" key="1">
    <source>
        <dbReference type="ARBA" id="ARBA00004141"/>
    </source>
</evidence>
<name>A0A5N6JWF6_MONLA</name>
<dbReference type="AlphaFoldDB" id="A0A5N6JWF6"/>
<feature type="transmembrane region" description="Helical" evidence="6">
    <location>
        <begin position="58"/>
        <end position="76"/>
    </location>
</feature>
<dbReference type="Gene3D" id="1.20.1740.10">
    <property type="entry name" value="Amino acid/polyamine transporter I"/>
    <property type="match status" value="1"/>
</dbReference>
<feature type="transmembrane region" description="Helical" evidence="6">
    <location>
        <begin position="467"/>
        <end position="485"/>
    </location>
</feature>
<evidence type="ECO:0000313" key="7">
    <source>
        <dbReference type="EMBL" id="KAB8293274.1"/>
    </source>
</evidence>
<feature type="transmembrane region" description="Helical" evidence="6">
    <location>
        <begin position="348"/>
        <end position="367"/>
    </location>
</feature>
<evidence type="ECO:0008006" key="9">
    <source>
        <dbReference type="Google" id="ProtNLM"/>
    </source>
</evidence>
<dbReference type="Proteomes" id="UP000326757">
    <property type="component" value="Unassembled WGS sequence"/>
</dbReference>
<keyword evidence="3 6" id="KW-0812">Transmembrane</keyword>
<keyword evidence="4 6" id="KW-1133">Transmembrane helix</keyword>
<dbReference type="InterPro" id="IPR002293">
    <property type="entry name" value="AA/rel_permease1"/>
</dbReference>
<keyword evidence="5 6" id="KW-0472">Membrane</keyword>
<dbReference type="PANTHER" id="PTHR45649">
    <property type="entry name" value="AMINO-ACID PERMEASE BAT1"/>
    <property type="match status" value="1"/>
</dbReference>
<dbReference type="OrthoDB" id="10054429at2759"/>
<comment type="caution">
    <text evidence="7">The sequence shown here is derived from an EMBL/GenBank/DDBJ whole genome shotgun (WGS) entry which is preliminary data.</text>
</comment>
<feature type="transmembrane region" description="Helical" evidence="6">
    <location>
        <begin position="401"/>
        <end position="426"/>
    </location>
</feature>
<dbReference type="EMBL" id="VIGI01000012">
    <property type="protein sequence ID" value="KAB8293274.1"/>
    <property type="molecule type" value="Genomic_DNA"/>
</dbReference>
<evidence type="ECO:0000313" key="8">
    <source>
        <dbReference type="Proteomes" id="UP000326757"/>
    </source>
</evidence>
<evidence type="ECO:0000256" key="4">
    <source>
        <dbReference type="ARBA" id="ARBA00022989"/>
    </source>
</evidence>
<keyword evidence="2" id="KW-0813">Transport</keyword>
<feature type="transmembrane region" description="Helical" evidence="6">
    <location>
        <begin position="568"/>
        <end position="584"/>
    </location>
</feature>
<reference evidence="7 8" key="1">
    <citation type="submission" date="2019-06" db="EMBL/GenBank/DDBJ databases">
        <title>Genome Sequence of the Brown Rot Fungal Pathogen Monilinia laxa.</title>
        <authorList>
            <person name="De Miccolis Angelini R.M."/>
            <person name="Landi L."/>
            <person name="Abate D."/>
            <person name="Pollastro S."/>
            <person name="Romanazzi G."/>
            <person name="Faretra F."/>
        </authorList>
    </citation>
    <scope>NUCLEOTIDE SEQUENCE [LARGE SCALE GENOMIC DNA]</scope>
    <source>
        <strain evidence="7 8">Mlax316</strain>
    </source>
</reference>
<keyword evidence="8" id="KW-1185">Reference proteome</keyword>
<evidence type="ECO:0000256" key="6">
    <source>
        <dbReference type="SAM" id="Phobius"/>
    </source>
</evidence>
<feature type="transmembrane region" description="Helical" evidence="6">
    <location>
        <begin position="133"/>
        <end position="157"/>
    </location>
</feature>
<feature type="transmembrane region" description="Helical" evidence="6">
    <location>
        <begin position="88"/>
        <end position="112"/>
    </location>
</feature>
<organism evidence="7 8">
    <name type="scientific">Monilinia laxa</name>
    <name type="common">Brown rot fungus</name>
    <name type="synonym">Sclerotinia laxa</name>
    <dbReference type="NCBI Taxonomy" id="61186"/>
    <lineage>
        <taxon>Eukaryota</taxon>
        <taxon>Fungi</taxon>
        <taxon>Dikarya</taxon>
        <taxon>Ascomycota</taxon>
        <taxon>Pezizomycotina</taxon>
        <taxon>Leotiomycetes</taxon>
        <taxon>Helotiales</taxon>
        <taxon>Sclerotiniaceae</taxon>
        <taxon>Monilinia</taxon>
    </lineage>
</organism>
<proteinExistence type="predicted"/>
<evidence type="ECO:0000256" key="2">
    <source>
        <dbReference type="ARBA" id="ARBA00022448"/>
    </source>
</evidence>
<protein>
    <recommendedName>
        <fullName evidence="9">Amino acid permease/ SLC12A domain-containing protein</fullName>
    </recommendedName>
</protein>
<dbReference type="Pfam" id="PF13520">
    <property type="entry name" value="AA_permease_2"/>
    <property type="match status" value="1"/>
</dbReference>
<dbReference type="GO" id="GO:0016020">
    <property type="term" value="C:membrane"/>
    <property type="evidence" value="ECO:0007669"/>
    <property type="project" value="UniProtKB-SubCell"/>
</dbReference>
<feature type="transmembrane region" description="Helical" evidence="6">
    <location>
        <begin position="177"/>
        <end position="201"/>
    </location>
</feature>
<sequence>MDLKAGLESTDTPVTNESQSVNKRGSIMATIEDDDERLLNRIGYTQDLRRHFSKWSTLSYAVSVLGVLGSVPATFGSPLSLGGPAASVWAWLFGSIMAQIISSSVSELVSAYPTAGGMYFVTKNVVPDEHAAIWSWVIGWCNLLGQTAGVASVGYTVSQLILAAASMNSHFDHVTGTYAYTPTALQTALLSWLILVILGVICSLTTKKRLHQIVTWFMPINVLASIAICITLLVLTPNKQSATWVFTHFTNGSGWGTPFSFFLSFLSVAWTMTDYDGTTHMSEETHDAAIRGPMAIRWAVTISGVVGWMLTVTFCFCATDLDAIINSPTGMPAAQIFLNAAGRGGGTAMWFFVILVQFFTGCSAMLADTRMAYAFARDGALPFSNFWAKVNPYTQTPVNSVWLIVILTCALNTIAIGSTATIVAIFNITAPALDMSYAAVIVARNIYASRVKFIPGPYTLGIWQKPLNAIACTWVLFISIVLMFPTIRPVTMENMNYAVVVGAGIAVFSLGWWWAGARKTYTGPKTKDLIQSIASEEGNYESDQRPNYGRVRGLNFVNTVSDGVFHDIWVYFFILYIYISPYRLKEDGSKLLQLSLREEVSLPLMSIYLDQLQ</sequence>
<dbReference type="GO" id="GO:0022857">
    <property type="term" value="F:transmembrane transporter activity"/>
    <property type="evidence" value="ECO:0007669"/>
    <property type="project" value="InterPro"/>
</dbReference>
<comment type="subcellular location">
    <subcellularLocation>
        <location evidence="1">Membrane</location>
        <topology evidence="1">Multi-pass membrane protein</topology>
    </subcellularLocation>
</comment>
<feature type="transmembrane region" description="Helical" evidence="6">
    <location>
        <begin position="294"/>
        <end position="321"/>
    </location>
</feature>
<dbReference type="PANTHER" id="PTHR45649:SF10">
    <property type="entry name" value="AMINO ACID TRANSPORTER (EUROFUNG)"/>
    <property type="match status" value="1"/>
</dbReference>
<gene>
    <name evidence="7" type="ORF">EYC80_007605</name>
</gene>
<feature type="transmembrane region" description="Helical" evidence="6">
    <location>
        <begin position="213"/>
        <end position="235"/>
    </location>
</feature>
<feature type="transmembrane region" description="Helical" evidence="6">
    <location>
        <begin position="255"/>
        <end position="273"/>
    </location>
</feature>
<feature type="transmembrane region" description="Helical" evidence="6">
    <location>
        <begin position="497"/>
        <end position="515"/>
    </location>
</feature>
<evidence type="ECO:0000256" key="3">
    <source>
        <dbReference type="ARBA" id="ARBA00022692"/>
    </source>
</evidence>